<comment type="similarity">
    <text evidence="1">Belongs to the FPG family.</text>
</comment>
<evidence type="ECO:0000259" key="15">
    <source>
        <dbReference type="PROSITE" id="PS51066"/>
    </source>
</evidence>
<dbReference type="InterPro" id="IPR035937">
    <property type="entry name" value="FPG_N"/>
</dbReference>
<protein>
    <recommendedName>
        <fullName evidence="2">DNA-(apurinic or apyrimidinic site) lyase</fullName>
        <ecNumber evidence="2">4.2.99.18</ecNumber>
    </recommendedName>
</protein>
<dbReference type="InterPro" id="IPR015886">
    <property type="entry name" value="H2TH_FPG"/>
</dbReference>
<keyword evidence="3" id="KW-0479">Metal-binding</keyword>
<evidence type="ECO:0000256" key="12">
    <source>
        <dbReference type="ARBA" id="ARBA00023295"/>
    </source>
</evidence>
<evidence type="ECO:0000313" key="18">
    <source>
        <dbReference type="Proteomes" id="UP000294513"/>
    </source>
</evidence>
<evidence type="ECO:0000256" key="1">
    <source>
        <dbReference type="ARBA" id="ARBA00009409"/>
    </source>
</evidence>
<dbReference type="InterPro" id="IPR044090">
    <property type="entry name" value="Nei2_N"/>
</dbReference>
<evidence type="ECO:0000256" key="6">
    <source>
        <dbReference type="ARBA" id="ARBA00022801"/>
    </source>
</evidence>
<keyword evidence="10" id="KW-0456">Lyase</keyword>
<evidence type="ECO:0000256" key="9">
    <source>
        <dbReference type="ARBA" id="ARBA00023204"/>
    </source>
</evidence>
<comment type="caution">
    <text evidence="17">The sequence shown here is derived from an EMBL/GenBank/DDBJ whole genome shotgun (WGS) entry which is preliminary data.</text>
</comment>
<evidence type="ECO:0000256" key="13">
    <source>
        <dbReference type="ARBA" id="ARBA00044632"/>
    </source>
</evidence>
<evidence type="ECO:0000256" key="4">
    <source>
        <dbReference type="ARBA" id="ARBA00022763"/>
    </source>
</evidence>
<keyword evidence="12" id="KW-0326">Glycosidase</keyword>
<dbReference type="SMART" id="SM00898">
    <property type="entry name" value="Fapy_DNA_glyco"/>
    <property type="match status" value="1"/>
</dbReference>
<keyword evidence="5 14" id="KW-0863">Zinc-finger</keyword>
<dbReference type="PANTHER" id="PTHR42697">
    <property type="entry name" value="ENDONUCLEASE 8"/>
    <property type="match status" value="1"/>
</dbReference>
<dbReference type="GO" id="GO:0008270">
    <property type="term" value="F:zinc ion binding"/>
    <property type="evidence" value="ECO:0007669"/>
    <property type="project" value="UniProtKB-KW"/>
</dbReference>
<keyword evidence="9" id="KW-0234">DNA repair</keyword>
<dbReference type="PANTHER" id="PTHR42697:SF1">
    <property type="entry name" value="ENDONUCLEASE 8"/>
    <property type="match status" value="1"/>
</dbReference>
<evidence type="ECO:0000256" key="2">
    <source>
        <dbReference type="ARBA" id="ARBA00012720"/>
    </source>
</evidence>
<dbReference type="GO" id="GO:0006284">
    <property type="term" value="P:base-excision repair"/>
    <property type="evidence" value="ECO:0007669"/>
    <property type="project" value="InterPro"/>
</dbReference>
<evidence type="ECO:0000256" key="10">
    <source>
        <dbReference type="ARBA" id="ARBA00023239"/>
    </source>
</evidence>
<evidence type="ECO:0000256" key="5">
    <source>
        <dbReference type="ARBA" id="ARBA00022771"/>
    </source>
</evidence>
<dbReference type="OrthoDB" id="9800855at2"/>
<keyword evidence="8" id="KW-0238">DNA-binding</keyword>
<dbReference type="Proteomes" id="UP000294513">
    <property type="component" value="Unassembled WGS sequence"/>
</dbReference>
<dbReference type="Gene3D" id="1.10.8.50">
    <property type="match status" value="1"/>
</dbReference>
<dbReference type="GO" id="GO:0003684">
    <property type="term" value="F:damaged DNA binding"/>
    <property type="evidence" value="ECO:0007669"/>
    <property type="project" value="InterPro"/>
</dbReference>
<dbReference type="InterPro" id="IPR000214">
    <property type="entry name" value="Znf_DNA_glyclase/AP_lyase"/>
</dbReference>
<evidence type="ECO:0000256" key="7">
    <source>
        <dbReference type="ARBA" id="ARBA00022833"/>
    </source>
</evidence>
<gene>
    <name evidence="17" type="ORF">E1298_20910</name>
</gene>
<dbReference type="PROSITE" id="PS01242">
    <property type="entry name" value="ZF_FPG_1"/>
    <property type="match status" value="1"/>
</dbReference>
<dbReference type="Pfam" id="PF06831">
    <property type="entry name" value="H2TH"/>
    <property type="match status" value="1"/>
</dbReference>
<dbReference type="GO" id="GO:0000703">
    <property type="term" value="F:oxidized pyrimidine nucleobase lesion DNA N-glycosylase activity"/>
    <property type="evidence" value="ECO:0007669"/>
    <property type="project" value="TreeGrafter"/>
</dbReference>
<evidence type="ECO:0000259" key="16">
    <source>
        <dbReference type="PROSITE" id="PS51068"/>
    </source>
</evidence>
<keyword evidence="4" id="KW-0227">DNA damage</keyword>
<feature type="domain" description="FPG-type" evidence="15">
    <location>
        <begin position="222"/>
        <end position="260"/>
    </location>
</feature>
<dbReference type="GO" id="GO:0140078">
    <property type="term" value="F:class I DNA-(apurinic or apyrimidinic site) endonuclease activity"/>
    <property type="evidence" value="ECO:0007669"/>
    <property type="project" value="UniProtKB-EC"/>
</dbReference>
<feature type="domain" description="Formamidopyrimidine-DNA glycosylase catalytic" evidence="16">
    <location>
        <begin position="2"/>
        <end position="100"/>
    </location>
</feature>
<dbReference type="Pfam" id="PF01149">
    <property type="entry name" value="Fapy_DNA_glyco"/>
    <property type="match status" value="1"/>
</dbReference>
<keyword evidence="11" id="KW-0511">Multifunctional enzyme</keyword>
<evidence type="ECO:0000256" key="3">
    <source>
        <dbReference type="ARBA" id="ARBA00022723"/>
    </source>
</evidence>
<accession>A0A4R5BDS8</accession>
<evidence type="ECO:0000256" key="8">
    <source>
        <dbReference type="ARBA" id="ARBA00023125"/>
    </source>
</evidence>
<dbReference type="EMBL" id="SMKU01000109">
    <property type="protein sequence ID" value="TDD83725.1"/>
    <property type="molecule type" value="Genomic_DNA"/>
</dbReference>
<dbReference type="SUPFAM" id="SSF81624">
    <property type="entry name" value="N-terminal domain of MutM-like DNA repair proteins"/>
    <property type="match status" value="1"/>
</dbReference>
<evidence type="ECO:0000313" key="17">
    <source>
        <dbReference type="EMBL" id="TDD83725.1"/>
    </source>
</evidence>
<dbReference type="SUPFAM" id="SSF57716">
    <property type="entry name" value="Glucocorticoid receptor-like (DNA-binding domain)"/>
    <property type="match status" value="1"/>
</dbReference>
<dbReference type="SUPFAM" id="SSF46946">
    <property type="entry name" value="S13-like H2TH domain"/>
    <property type="match status" value="1"/>
</dbReference>
<sequence>MPEGDVVWLAARRLHEALAGRPLARSDFRVPRLATADLRGRTVLAAVSRGKHVLVRVEGGLTVHTHLLMEGRWQIRRTGPVPRDHRIRLVLANAEWQALGYSLGLVELLRTAEEDKAVGHLGPDLLDPAWGAELAAEAVLRLNERPDRAIGEALLDQSLLAGIGNVYKAEVLFLRGVNPWTPVGDVPDLPALVELSHRLLEANKERHGHITTGDLRRGHEHWVYGRAGRPCRRCGTRVQRAAQASDVGDRVTFWCQCCQCTPGPGLLA</sequence>
<dbReference type="InterPro" id="IPR012319">
    <property type="entry name" value="FPG_cat"/>
</dbReference>
<organism evidence="17 18">
    <name type="scientific">Actinomadura rubrisoli</name>
    <dbReference type="NCBI Taxonomy" id="2530368"/>
    <lineage>
        <taxon>Bacteria</taxon>
        <taxon>Bacillati</taxon>
        <taxon>Actinomycetota</taxon>
        <taxon>Actinomycetes</taxon>
        <taxon>Streptosporangiales</taxon>
        <taxon>Thermomonosporaceae</taxon>
        <taxon>Actinomadura</taxon>
    </lineage>
</organism>
<reference evidence="17 18" key="1">
    <citation type="submission" date="2019-03" db="EMBL/GenBank/DDBJ databases">
        <title>Draft genome sequences of novel Actinobacteria.</title>
        <authorList>
            <person name="Sahin N."/>
            <person name="Ay H."/>
            <person name="Saygin H."/>
        </authorList>
    </citation>
    <scope>NUCLEOTIDE SEQUENCE [LARGE SCALE GENOMIC DNA]</scope>
    <source>
        <strain evidence="17 18">H3C3</strain>
    </source>
</reference>
<dbReference type="CDD" id="cd08971">
    <property type="entry name" value="AcNei2_N"/>
    <property type="match status" value="1"/>
</dbReference>
<dbReference type="Gene3D" id="3.20.190.10">
    <property type="entry name" value="MutM-like, N-terminal"/>
    <property type="match status" value="1"/>
</dbReference>
<dbReference type="InterPro" id="IPR010979">
    <property type="entry name" value="Ribosomal_uS13-like_H2TH"/>
</dbReference>
<dbReference type="RefSeq" id="WP_131895771.1">
    <property type="nucleotide sequence ID" value="NZ_SMKU01000109.1"/>
</dbReference>
<dbReference type="SMART" id="SM01232">
    <property type="entry name" value="H2TH"/>
    <property type="match status" value="1"/>
</dbReference>
<dbReference type="PROSITE" id="PS51068">
    <property type="entry name" value="FPG_CAT"/>
    <property type="match status" value="1"/>
</dbReference>
<keyword evidence="7" id="KW-0862">Zinc</keyword>
<dbReference type="PROSITE" id="PS51066">
    <property type="entry name" value="ZF_FPG_2"/>
    <property type="match status" value="1"/>
</dbReference>
<name>A0A4R5BDS8_9ACTN</name>
<keyword evidence="18" id="KW-1185">Reference proteome</keyword>
<proteinExistence type="inferred from homology"/>
<evidence type="ECO:0000256" key="14">
    <source>
        <dbReference type="PROSITE-ProRule" id="PRU00391"/>
    </source>
</evidence>
<dbReference type="AlphaFoldDB" id="A0A4R5BDS8"/>
<evidence type="ECO:0000256" key="11">
    <source>
        <dbReference type="ARBA" id="ARBA00023268"/>
    </source>
</evidence>
<dbReference type="EC" id="4.2.99.18" evidence="2"/>
<dbReference type="InterPro" id="IPR015887">
    <property type="entry name" value="DNA_glyclase_Znf_dom_DNA_BS"/>
</dbReference>
<comment type="catalytic activity">
    <reaction evidence="13">
        <text>2'-deoxyribonucleotide-(2'-deoxyribose 5'-phosphate)-2'-deoxyribonucleotide-DNA = a 3'-end 2'-deoxyribonucleotide-(2,3-dehydro-2,3-deoxyribose 5'-phosphate)-DNA + a 5'-end 5'-phospho-2'-deoxyribonucleoside-DNA + H(+)</text>
        <dbReference type="Rhea" id="RHEA:66592"/>
        <dbReference type="Rhea" id="RHEA-COMP:13180"/>
        <dbReference type="Rhea" id="RHEA-COMP:16897"/>
        <dbReference type="Rhea" id="RHEA-COMP:17067"/>
        <dbReference type="ChEBI" id="CHEBI:15378"/>
        <dbReference type="ChEBI" id="CHEBI:136412"/>
        <dbReference type="ChEBI" id="CHEBI:157695"/>
        <dbReference type="ChEBI" id="CHEBI:167181"/>
        <dbReference type="EC" id="4.2.99.18"/>
    </reaction>
</comment>
<keyword evidence="6" id="KW-0378">Hydrolase</keyword>